<sequence length="130" mass="14758">MECISHHSNSRATIPKRLQKNGGPNIAEDPAALAALQRLIDSQNPGKWKQNDVNRSGFFSFFVDDYDEDRLYLVKLSWRISRDLRADATPILQGHNIFITMSSHYVLRPEFEGEDDLADVLATQLESLVV</sequence>
<evidence type="ECO:0000313" key="2">
    <source>
        <dbReference type="EMBL" id="KND03373.1"/>
    </source>
</evidence>
<organism evidence="2 3">
    <name type="scientific">Spizellomyces punctatus (strain DAOM BR117)</name>
    <dbReference type="NCBI Taxonomy" id="645134"/>
    <lineage>
        <taxon>Eukaryota</taxon>
        <taxon>Fungi</taxon>
        <taxon>Fungi incertae sedis</taxon>
        <taxon>Chytridiomycota</taxon>
        <taxon>Chytridiomycota incertae sedis</taxon>
        <taxon>Chytridiomycetes</taxon>
        <taxon>Spizellomycetales</taxon>
        <taxon>Spizellomycetaceae</taxon>
        <taxon>Spizellomyces</taxon>
    </lineage>
</organism>
<accession>A0A0L0HQN1</accession>
<dbReference type="AlphaFoldDB" id="A0A0L0HQN1"/>
<dbReference type="VEuPathDB" id="FungiDB:SPPG_02417"/>
<dbReference type="GeneID" id="27686003"/>
<evidence type="ECO:0000256" key="1">
    <source>
        <dbReference type="SAM" id="MobiDB-lite"/>
    </source>
</evidence>
<dbReference type="RefSeq" id="XP_016611412.1">
    <property type="nucleotide sequence ID" value="XM_016750706.1"/>
</dbReference>
<feature type="region of interest" description="Disordered" evidence="1">
    <location>
        <begin position="1"/>
        <end position="23"/>
    </location>
</feature>
<name>A0A0L0HQN1_SPIPD</name>
<gene>
    <name evidence="2" type="ORF">SPPG_02417</name>
</gene>
<dbReference type="EMBL" id="KQ257452">
    <property type="protein sequence ID" value="KND03373.1"/>
    <property type="molecule type" value="Genomic_DNA"/>
</dbReference>
<feature type="compositionally biased region" description="Polar residues" evidence="1">
    <location>
        <begin position="1"/>
        <end position="12"/>
    </location>
</feature>
<keyword evidence="3" id="KW-1185">Reference proteome</keyword>
<dbReference type="Proteomes" id="UP000053201">
    <property type="component" value="Unassembled WGS sequence"/>
</dbReference>
<evidence type="ECO:0000313" key="3">
    <source>
        <dbReference type="Proteomes" id="UP000053201"/>
    </source>
</evidence>
<proteinExistence type="predicted"/>
<dbReference type="InParanoid" id="A0A0L0HQN1"/>
<reference evidence="2 3" key="1">
    <citation type="submission" date="2009-08" db="EMBL/GenBank/DDBJ databases">
        <title>The Genome Sequence of Spizellomyces punctatus strain DAOM BR117.</title>
        <authorList>
            <consortium name="The Broad Institute Genome Sequencing Platform"/>
            <person name="Russ C."/>
            <person name="Cuomo C."/>
            <person name="Shea T."/>
            <person name="Young S.K."/>
            <person name="Zeng Q."/>
            <person name="Koehrsen M."/>
            <person name="Haas B."/>
            <person name="Borodovsky M."/>
            <person name="Guigo R."/>
            <person name="Alvarado L."/>
            <person name="Berlin A."/>
            <person name="Bochicchio J."/>
            <person name="Borenstein D."/>
            <person name="Chapman S."/>
            <person name="Chen Z."/>
            <person name="Engels R."/>
            <person name="Freedman E."/>
            <person name="Gellesch M."/>
            <person name="Goldberg J."/>
            <person name="Griggs A."/>
            <person name="Gujja S."/>
            <person name="Heiman D."/>
            <person name="Hepburn T."/>
            <person name="Howarth C."/>
            <person name="Jen D."/>
            <person name="Larson L."/>
            <person name="Lewis B."/>
            <person name="Mehta T."/>
            <person name="Park D."/>
            <person name="Pearson M."/>
            <person name="Roberts A."/>
            <person name="Saif S."/>
            <person name="Shenoy N."/>
            <person name="Sisk P."/>
            <person name="Stolte C."/>
            <person name="Sykes S."/>
            <person name="Thomson T."/>
            <person name="Walk T."/>
            <person name="White J."/>
            <person name="Yandava C."/>
            <person name="Burger G."/>
            <person name="Gray M.W."/>
            <person name="Holland P.W.H."/>
            <person name="King N."/>
            <person name="Lang F.B.F."/>
            <person name="Roger A.J."/>
            <person name="Ruiz-Trillo I."/>
            <person name="Lander E."/>
            <person name="Nusbaum C."/>
        </authorList>
    </citation>
    <scope>NUCLEOTIDE SEQUENCE [LARGE SCALE GENOMIC DNA]</scope>
    <source>
        <strain evidence="2 3">DAOM BR117</strain>
    </source>
</reference>
<protein>
    <submittedName>
        <fullName evidence="2">Uncharacterized protein</fullName>
    </submittedName>
</protein>